<dbReference type="Proteomes" id="UP000298030">
    <property type="component" value="Unassembled WGS sequence"/>
</dbReference>
<feature type="compositionally biased region" description="Basic and acidic residues" evidence="1">
    <location>
        <begin position="116"/>
        <end position="135"/>
    </location>
</feature>
<accession>A0A4Y7SU24</accession>
<sequence>MSDTQPEGGYPPQLHTGKVGYGPNYHMEPTLGEKYEGLKEEVKGKVKRNPEQVQHGKDMISGESKRREREADMSSGTFGGGAKEDDRPAAGQPTGLARNDHKGQKEQASTVAPVGHPDHDMQRKGEAVDRVKHIG</sequence>
<reference evidence="2 3" key="1">
    <citation type="journal article" date="2019" name="Nat. Ecol. Evol.">
        <title>Megaphylogeny resolves global patterns of mushroom evolution.</title>
        <authorList>
            <person name="Varga T."/>
            <person name="Krizsan K."/>
            <person name="Foldi C."/>
            <person name="Dima B."/>
            <person name="Sanchez-Garcia M."/>
            <person name="Sanchez-Ramirez S."/>
            <person name="Szollosi G.J."/>
            <person name="Szarkandi J.G."/>
            <person name="Papp V."/>
            <person name="Albert L."/>
            <person name="Andreopoulos W."/>
            <person name="Angelini C."/>
            <person name="Antonin V."/>
            <person name="Barry K.W."/>
            <person name="Bougher N.L."/>
            <person name="Buchanan P."/>
            <person name="Buyck B."/>
            <person name="Bense V."/>
            <person name="Catcheside P."/>
            <person name="Chovatia M."/>
            <person name="Cooper J."/>
            <person name="Damon W."/>
            <person name="Desjardin D."/>
            <person name="Finy P."/>
            <person name="Geml J."/>
            <person name="Haridas S."/>
            <person name="Hughes K."/>
            <person name="Justo A."/>
            <person name="Karasinski D."/>
            <person name="Kautmanova I."/>
            <person name="Kiss B."/>
            <person name="Kocsube S."/>
            <person name="Kotiranta H."/>
            <person name="LaButti K.M."/>
            <person name="Lechner B.E."/>
            <person name="Liimatainen K."/>
            <person name="Lipzen A."/>
            <person name="Lukacs Z."/>
            <person name="Mihaltcheva S."/>
            <person name="Morgado L.N."/>
            <person name="Niskanen T."/>
            <person name="Noordeloos M.E."/>
            <person name="Ohm R.A."/>
            <person name="Ortiz-Santana B."/>
            <person name="Ovrebo C."/>
            <person name="Racz N."/>
            <person name="Riley R."/>
            <person name="Savchenko A."/>
            <person name="Shiryaev A."/>
            <person name="Soop K."/>
            <person name="Spirin V."/>
            <person name="Szebenyi C."/>
            <person name="Tomsovsky M."/>
            <person name="Tulloss R.E."/>
            <person name="Uehling J."/>
            <person name="Grigoriev I.V."/>
            <person name="Vagvolgyi C."/>
            <person name="Papp T."/>
            <person name="Martin F.M."/>
            <person name="Miettinen O."/>
            <person name="Hibbett D.S."/>
            <person name="Nagy L.G."/>
        </authorList>
    </citation>
    <scope>NUCLEOTIDE SEQUENCE [LARGE SCALE GENOMIC DNA]</scope>
    <source>
        <strain evidence="2 3">FP101781</strain>
    </source>
</reference>
<evidence type="ECO:0000313" key="2">
    <source>
        <dbReference type="EMBL" id="TEB25221.1"/>
    </source>
</evidence>
<evidence type="ECO:0000256" key="1">
    <source>
        <dbReference type="SAM" id="MobiDB-lite"/>
    </source>
</evidence>
<evidence type="ECO:0000313" key="3">
    <source>
        <dbReference type="Proteomes" id="UP000298030"/>
    </source>
</evidence>
<name>A0A4Y7SU24_COPMI</name>
<comment type="caution">
    <text evidence="2">The sequence shown here is derived from an EMBL/GenBank/DDBJ whole genome shotgun (WGS) entry which is preliminary data.</text>
</comment>
<dbReference type="STRING" id="71717.A0A4Y7SU24"/>
<protein>
    <submittedName>
        <fullName evidence="2">Uncharacterized protein</fullName>
    </submittedName>
</protein>
<organism evidence="2 3">
    <name type="scientific">Coprinellus micaceus</name>
    <name type="common">Glistening ink-cap mushroom</name>
    <name type="synonym">Coprinus micaceus</name>
    <dbReference type="NCBI Taxonomy" id="71717"/>
    <lineage>
        <taxon>Eukaryota</taxon>
        <taxon>Fungi</taxon>
        <taxon>Dikarya</taxon>
        <taxon>Basidiomycota</taxon>
        <taxon>Agaricomycotina</taxon>
        <taxon>Agaricomycetes</taxon>
        <taxon>Agaricomycetidae</taxon>
        <taxon>Agaricales</taxon>
        <taxon>Agaricineae</taxon>
        <taxon>Psathyrellaceae</taxon>
        <taxon>Coprinellus</taxon>
    </lineage>
</organism>
<proteinExistence type="predicted"/>
<dbReference type="EMBL" id="QPFP01000059">
    <property type="protein sequence ID" value="TEB25221.1"/>
    <property type="molecule type" value="Genomic_DNA"/>
</dbReference>
<dbReference type="AlphaFoldDB" id="A0A4Y7SU24"/>
<dbReference type="OrthoDB" id="2500073at2759"/>
<keyword evidence="3" id="KW-1185">Reference proteome</keyword>
<feature type="compositionally biased region" description="Basic and acidic residues" evidence="1">
    <location>
        <begin position="31"/>
        <end position="72"/>
    </location>
</feature>
<gene>
    <name evidence="2" type="ORF">FA13DRAFT_1817594</name>
</gene>
<feature type="region of interest" description="Disordered" evidence="1">
    <location>
        <begin position="1"/>
        <end position="135"/>
    </location>
</feature>